<protein>
    <submittedName>
        <fullName evidence="1">Uncharacterized protein</fullName>
    </submittedName>
</protein>
<dbReference type="Proteomes" id="UP000828390">
    <property type="component" value="Unassembled WGS sequence"/>
</dbReference>
<evidence type="ECO:0000313" key="1">
    <source>
        <dbReference type="EMBL" id="KAH3810511.1"/>
    </source>
</evidence>
<dbReference type="AlphaFoldDB" id="A0A9D4G531"/>
<accession>A0A9D4G531</accession>
<organism evidence="1 2">
    <name type="scientific">Dreissena polymorpha</name>
    <name type="common">Zebra mussel</name>
    <name type="synonym">Mytilus polymorpha</name>
    <dbReference type="NCBI Taxonomy" id="45954"/>
    <lineage>
        <taxon>Eukaryota</taxon>
        <taxon>Metazoa</taxon>
        <taxon>Spiralia</taxon>
        <taxon>Lophotrochozoa</taxon>
        <taxon>Mollusca</taxon>
        <taxon>Bivalvia</taxon>
        <taxon>Autobranchia</taxon>
        <taxon>Heteroconchia</taxon>
        <taxon>Euheterodonta</taxon>
        <taxon>Imparidentia</taxon>
        <taxon>Neoheterodontei</taxon>
        <taxon>Myida</taxon>
        <taxon>Dreissenoidea</taxon>
        <taxon>Dreissenidae</taxon>
        <taxon>Dreissena</taxon>
    </lineage>
</organism>
<name>A0A9D4G531_DREPO</name>
<keyword evidence="2" id="KW-1185">Reference proteome</keyword>
<gene>
    <name evidence="1" type="ORF">DPMN_138906</name>
</gene>
<reference evidence="1" key="1">
    <citation type="journal article" date="2019" name="bioRxiv">
        <title>The Genome of the Zebra Mussel, Dreissena polymorpha: A Resource for Invasive Species Research.</title>
        <authorList>
            <person name="McCartney M.A."/>
            <person name="Auch B."/>
            <person name="Kono T."/>
            <person name="Mallez S."/>
            <person name="Zhang Y."/>
            <person name="Obille A."/>
            <person name="Becker A."/>
            <person name="Abrahante J.E."/>
            <person name="Garbe J."/>
            <person name="Badalamenti J.P."/>
            <person name="Herman A."/>
            <person name="Mangelson H."/>
            <person name="Liachko I."/>
            <person name="Sullivan S."/>
            <person name="Sone E.D."/>
            <person name="Koren S."/>
            <person name="Silverstein K.A.T."/>
            <person name="Beckman K.B."/>
            <person name="Gohl D.M."/>
        </authorList>
    </citation>
    <scope>NUCLEOTIDE SEQUENCE</scope>
    <source>
        <strain evidence="1">Duluth1</strain>
        <tissue evidence="1">Whole animal</tissue>
    </source>
</reference>
<evidence type="ECO:0000313" key="2">
    <source>
        <dbReference type="Proteomes" id="UP000828390"/>
    </source>
</evidence>
<reference evidence="1" key="2">
    <citation type="submission" date="2020-11" db="EMBL/GenBank/DDBJ databases">
        <authorList>
            <person name="McCartney M.A."/>
            <person name="Auch B."/>
            <person name="Kono T."/>
            <person name="Mallez S."/>
            <person name="Becker A."/>
            <person name="Gohl D.M."/>
            <person name="Silverstein K.A.T."/>
            <person name="Koren S."/>
            <person name="Bechman K.B."/>
            <person name="Herman A."/>
            <person name="Abrahante J.E."/>
            <person name="Garbe J."/>
        </authorList>
    </citation>
    <scope>NUCLEOTIDE SEQUENCE</scope>
    <source>
        <strain evidence="1">Duluth1</strain>
        <tissue evidence="1">Whole animal</tissue>
    </source>
</reference>
<proteinExistence type="predicted"/>
<comment type="caution">
    <text evidence="1">The sequence shown here is derived from an EMBL/GenBank/DDBJ whole genome shotgun (WGS) entry which is preliminary data.</text>
</comment>
<dbReference type="EMBL" id="JAIWYP010000006">
    <property type="protein sequence ID" value="KAH3810511.1"/>
    <property type="molecule type" value="Genomic_DNA"/>
</dbReference>
<sequence length="75" mass="8309">MFTVVDTCWFSHIILLCDHICKSLSPICVHLDDCVGPASTYQNLSCVCHMEASASLQGTSCSHVSLLRSRCCHHR</sequence>